<dbReference type="InterPro" id="IPR003607">
    <property type="entry name" value="HD/PDEase_dom"/>
</dbReference>
<accession>A0A9P4NJD0</accession>
<evidence type="ECO:0000313" key="3">
    <source>
        <dbReference type="Proteomes" id="UP000800235"/>
    </source>
</evidence>
<organism evidence="2 3">
    <name type="scientific">Tothia fuscella</name>
    <dbReference type="NCBI Taxonomy" id="1048955"/>
    <lineage>
        <taxon>Eukaryota</taxon>
        <taxon>Fungi</taxon>
        <taxon>Dikarya</taxon>
        <taxon>Ascomycota</taxon>
        <taxon>Pezizomycotina</taxon>
        <taxon>Dothideomycetes</taxon>
        <taxon>Pleosporomycetidae</taxon>
        <taxon>Venturiales</taxon>
        <taxon>Cylindrosympodiaceae</taxon>
        <taxon>Tothia</taxon>
    </lineage>
</organism>
<dbReference type="PANTHER" id="PTHR35569:SF1">
    <property type="entry name" value="CYANAMIDE HYDRATASE DDI2-RELATED"/>
    <property type="match status" value="1"/>
</dbReference>
<sequence>MSTTNINPYGWSAVPVSLNQLIKNTSSSNSTPISAASISFPNTTLSIKTFDYVQPRLNPKTLAHSQRVYLYGHTILTQHFPEFVSTGFLETYYLTCLLHDIGTAAENLSTTKMSFDFYGAIVALKILKEFGAEEEQAQAVCEAIIRHQDLGETGSITSLGGIIQLATVFGEPPAFHQFVIAQLTVCQTT</sequence>
<dbReference type="InterPro" id="IPR017771">
    <property type="entry name" value="Cyanamide_hydratase_HD"/>
</dbReference>
<feature type="domain" description="HD" evidence="1">
    <location>
        <begin position="62"/>
        <end position="166"/>
    </location>
</feature>
<name>A0A9P4NJD0_9PEZI</name>
<reference evidence="2" key="1">
    <citation type="journal article" date="2020" name="Stud. Mycol.">
        <title>101 Dothideomycetes genomes: a test case for predicting lifestyles and emergence of pathogens.</title>
        <authorList>
            <person name="Haridas S."/>
            <person name="Albert R."/>
            <person name="Binder M."/>
            <person name="Bloem J."/>
            <person name="Labutti K."/>
            <person name="Salamov A."/>
            <person name="Andreopoulos B."/>
            <person name="Baker S."/>
            <person name="Barry K."/>
            <person name="Bills G."/>
            <person name="Bluhm B."/>
            <person name="Cannon C."/>
            <person name="Castanera R."/>
            <person name="Culley D."/>
            <person name="Daum C."/>
            <person name="Ezra D."/>
            <person name="Gonzalez J."/>
            <person name="Henrissat B."/>
            <person name="Kuo A."/>
            <person name="Liang C."/>
            <person name="Lipzen A."/>
            <person name="Lutzoni F."/>
            <person name="Magnuson J."/>
            <person name="Mondo S."/>
            <person name="Nolan M."/>
            <person name="Ohm R."/>
            <person name="Pangilinan J."/>
            <person name="Park H.-J."/>
            <person name="Ramirez L."/>
            <person name="Alfaro M."/>
            <person name="Sun H."/>
            <person name="Tritt A."/>
            <person name="Yoshinaga Y."/>
            <person name="Zwiers L.-H."/>
            <person name="Turgeon B."/>
            <person name="Goodwin S."/>
            <person name="Spatafora J."/>
            <person name="Crous P."/>
            <person name="Grigoriev I."/>
        </authorList>
    </citation>
    <scope>NUCLEOTIDE SEQUENCE</scope>
    <source>
        <strain evidence="2">CBS 130266</strain>
    </source>
</reference>
<dbReference type="EMBL" id="MU007079">
    <property type="protein sequence ID" value="KAF2423669.1"/>
    <property type="molecule type" value="Genomic_DNA"/>
</dbReference>
<dbReference type="InterPro" id="IPR006674">
    <property type="entry name" value="HD_domain"/>
</dbReference>
<dbReference type="OrthoDB" id="409121at2759"/>
<dbReference type="Gene3D" id="1.10.3210.10">
    <property type="entry name" value="Hypothetical protein af1432"/>
    <property type="match status" value="1"/>
</dbReference>
<protein>
    <submittedName>
        <fullName evidence="2">Cyanamide hydratase</fullName>
    </submittedName>
</protein>
<dbReference type="CDD" id="cd00077">
    <property type="entry name" value="HDc"/>
    <property type="match status" value="1"/>
</dbReference>
<evidence type="ECO:0000313" key="2">
    <source>
        <dbReference type="EMBL" id="KAF2423669.1"/>
    </source>
</evidence>
<dbReference type="NCBIfam" id="TIGR03401">
    <property type="entry name" value="cyanamide_fam"/>
    <property type="match status" value="1"/>
</dbReference>
<dbReference type="Proteomes" id="UP000800235">
    <property type="component" value="Unassembled WGS sequence"/>
</dbReference>
<dbReference type="AlphaFoldDB" id="A0A9P4NJD0"/>
<dbReference type="Pfam" id="PF01966">
    <property type="entry name" value="HD"/>
    <property type="match status" value="1"/>
</dbReference>
<keyword evidence="3" id="KW-1185">Reference proteome</keyword>
<evidence type="ECO:0000259" key="1">
    <source>
        <dbReference type="Pfam" id="PF01966"/>
    </source>
</evidence>
<dbReference type="SUPFAM" id="SSF109604">
    <property type="entry name" value="HD-domain/PDEase-like"/>
    <property type="match status" value="1"/>
</dbReference>
<proteinExistence type="predicted"/>
<dbReference type="PANTHER" id="PTHR35569">
    <property type="entry name" value="CYANAMIDE HYDRATASE DDI2-RELATED"/>
    <property type="match status" value="1"/>
</dbReference>
<comment type="caution">
    <text evidence="2">The sequence shown here is derived from an EMBL/GenBank/DDBJ whole genome shotgun (WGS) entry which is preliminary data.</text>
</comment>
<gene>
    <name evidence="2" type="ORF">EJ08DRAFT_652661</name>
</gene>